<keyword evidence="1" id="KW-0732">Signal</keyword>
<gene>
    <name evidence="2" type="ORF">CYCME_0491</name>
</gene>
<accession>S5TDG7</accession>
<evidence type="ECO:0000313" key="3">
    <source>
        <dbReference type="Proteomes" id="UP000015380"/>
    </source>
</evidence>
<dbReference type="Proteomes" id="UP000015380">
    <property type="component" value="Chromosome"/>
</dbReference>
<dbReference type="EMBL" id="CP005996">
    <property type="protein sequence ID" value="AGS38832.1"/>
    <property type="molecule type" value="Genomic_DNA"/>
</dbReference>
<name>S5TDG7_9GAMM</name>
<reference evidence="3" key="2">
    <citation type="journal article" date="2016" name="Environ. Microbiol. Rep.">
        <title>Analysis of defence systems and a conjugative IncP-1 plasmid in the marine polyaromatic hydrocarbons-degrading bacterium Cycloclasticus sp. 78-ME.</title>
        <authorList>
            <person name="Yakimov M.M."/>
            <person name="Crisafi F."/>
            <person name="Messina E."/>
            <person name="Smedile F."/>
            <person name="Lopatina A."/>
            <person name="Denaro R."/>
            <person name="Pieper D.H."/>
            <person name="Golyshin P.N."/>
            <person name="Giuliano L."/>
        </authorList>
    </citation>
    <scope>NUCLEOTIDE SEQUENCE [LARGE SCALE GENOMIC DNA]</scope>
    <source>
        <strain evidence="3">78-ME</strain>
    </source>
</reference>
<dbReference type="RefSeq" id="WP_020932042.1">
    <property type="nucleotide sequence ID" value="NC_021917.1"/>
</dbReference>
<keyword evidence="3" id="KW-1185">Reference proteome</keyword>
<protein>
    <submittedName>
        <fullName evidence="2">Uncharacterized protein</fullName>
    </submittedName>
</protein>
<reference evidence="2 3" key="1">
    <citation type="submission" date="2013-05" db="EMBL/GenBank/DDBJ databases">
        <title>Between feast and famine: a lifestyle of most important marine PAH-degrading bacterium Cycloclasticus sp. 7ME.</title>
        <authorList>
            <person name="Yakimov M.M."/>
            <person name="Messina E."/>
            <person name="Genovese M."/>
            <person name="Denaro R."/>
            <person name="Crisafi F."/>
            <person name="Russo D."/>
            <person name="Cappello S."/>
            <person name="Santisi S."/>
            <person name="Smedile F."/>
            <person name="Golyshina O.V."/>
            <person name="Tran H."/>
            <person name="Pieper D.H."/>
            <person name="Golyshin P.N."/>
            <person name="Giuliano L."/>
        </authorList>
    </citation>
    <scope>NUCLEOTIDE SEQUENCE [LARGE SCALE GENOMIC DNA]</scope>
    <source>
        <strain evidence="2 3">78-ME</strain>
    </source>
</reference>
<evidence type="ECO:0000256" key="1">
    <source>
        <dbReference type="SAM" id="SignalP"/>
    </source>
</evidence>
<sequence>MKKRQQVLIPIALISMMLISQMAALAHSVEHSFHKASHSCTVFVQCEKSSNGLVSAIRLPAVPLLSKTHVDGIPTQQVPLLKTAYFARAPPFTFL</sequence>
<organism evidence="2 3">
    <name type="scientific">Cycloclasticus zancles 78-ME</name>
    <dbReference type="NCBI Taxonomy" id="1198232"/>
    <lineage>
        <taxon>Bacteria</taxon>
        <taxon>Pseudomonadati</taxon>
        <taxon>Pseudomonadota</taxon>
        <taxon>Gammaproteobacteria</taxon>
        <taxon>Thiotrichales</taxon>
        <taxon>Piscirickettsiaceae</taxon>
        <taxon>Cycloclasticus</taxon>
    </lineage>
</organism>
<dbReference type="HOGENOM" id="CLU_2368172_0_0_6"/>
<dbReference type="AlphaFoldDB" id="S5TDG7"/>
<feature type="chain" id="PRO_5004540259" evidence="1">
    <location>
        <begin position="27"/>
        <end position="95"/>
    </location>
</feature>
<feature type="signal peptide" evidence="1">
    <location>
        <begin position="1"/>
        <end position="26"/>
    </location>
</feature>
<evidence type="ECO:0000313" key="2">
    <source>
        <dbReference type="EMBL" id="AGS38832.1"/>
    </source>
</evidence>
<proteinExistence type="predicted"/>
<dbReference type="KEGG" id="cza:CYCME_0491"/>